<proteinExistence type="predicted"/>
<evidence type="ECO:0000313" key="1">
    <source>
        <dbReference type="EMBL" id="KAF5907081.1"/>
    </source>
</evidence>
<sequence length="73" mass="8054">MADGRIRAKTQLTQHSDRTFPGFSETCSLTRTQAHMRGDIQSFNTAASVKLHLVVLALRHIPTEARVTGYSGL</sequence>
<dbReference type="AlphaFoldDB" id="A0A8J4X9R9"/>
<accession>A0A8J4X9R9</accession>
<evidence type="ECO:0000313" key="2">
    <source>
        <dbReference type="Proteomes" id="UP000727407"/>
    </source>
</evidence>
<reference evidence="1" key="1">
    <citation type="submission" date="2020-07" db="EMBL/GenBank/DDBJ databases">
        <title>Clarias magur genome sequencing, assembly and annotation.</title>
        <authorList>
            <person name="Kushwaha B."/>
            <person name="Kumar R."/>
            <person name="Das P."/>
            <person name="Joshi C.G."/>
            <person name="Kumar D."/>
            <person name="Nagpure N.S."/>
            <person name="Pandey M."/>
            <person name="Agarwal S."/>
            <person name="Srivastava S."/>
            <person name="Singh M."/>
            <person name="Sahoo L."/>
            <person name="Jayasankar P."/>
            <person name="Meher P.K."/>
            <person name="Koringa P.G."/>
            <person name="Iquebal M.A."/>
            <person name="Das S.P."/>
            <person name="Bit A."/>
            <person name="Patnaik S."/>
            <person name="Patel N."/>
            <person name="Shah T.M."/>
            <person name="Hinsu A."/>
            <person name="Jena J.K."/>
        </authorList>
    </citation>
    <scope>NUCLEOTIDE SEQUENCE</scope>
    <source>
        <strain evidence="1">CIFAMagur01</strain>
        <tissue evidence="1">Testis</tissue>
    </source>
</reference>
<name>A0A8J4X9R9_CLAMG</name>
<comment type="caution">
    <text evidence="1">The sequence shown here is derived from an EMBL/GenBank/DDBJ whole genome shotgun (WGS) entry which is preliminary data.</text>
</comment>
<organism evidence="1 2">
    <name type="scientific">Clarias magur</name>
    <name type="common">Asian catfish</name>
    <name type="synonym">Macropteronotus magur</name>
    <dbReference type="NCBI Taxonomy" id="1594786"/>
    <lineage>
        <taxon>Eukaryota</taxon>
        <taxon>Metazoa</taxon>
        <taxon>Chordata</taxon>
        <taxon>Craniata</taxon>
        <taxon>Vertebrata</taxon>
        <taxon>Euteleostomi</taxon>
        <taxon>Actinopterygii</taxon>
        <taxon>Neopterygii</taxon>
        <taxon>Teleostei</taxon>
        <taxon>Ostariophysi</taxon>
        <taxon>Siluriformes</taxon>
        <taxon>Clariidae</taxon>
        <taxon>Clarias</taxon>
    </lineage>
</organism>
<dbReference type="EMBL" id="QNUK01000025">
    <property type="protein sequence ID" value="KAF5907081.1"/>
    <property type="molecule type" value="Genomic_DNA"/>
</dbReference>
<protein>
    <submittedName>
        <fullName evidence="1">Uncharacterized protein</fullName>
    </submittedName>
</protein>
<dbReference type="Proteomes" id="UP000727407">
    <property type="component" value="Unassembled WGS sequence"/>
</dbReference>
<gene>
    <name evidence="1" type="ORF">DAT39_003155</name>
</gene>
<keyword evidence="2" id="KW-1185">Reference proteome</keyword>